<feature type="domain" description="4Fe-4S ferredoxin-type" evidence="12">
    <location>
        <begin position="210"/>
        <end position="241"/>
    </location>
</feature>
<dbReference type="GO" id="GO:0022900">
    <property type="term" value="P:electron transport chain"/>
    <property type="evidence" value="ECO:0007669"/>
    <property type="project" value="UniProtKB-UniRule"/>
</dbReference>
<keyword evidence="5 10" id="KW-1278">Translocase</keyword>
<reference evidence="20 21" key="2">
    <citation type="submission" date="2018-08" db="EMBL/GenBank/DDBJ databases">
        <title>A genome reference for cultivated species of the human gut microbiota.</title>
        <authorList>
            <person name="Zou Y."/>
            <person name="Xue W."/>
            <person name="Luo G."/>
        </authorList>
    </citation>
    <scope>NUCLEOTIDE SEQUENCE [LARGE SCALE GENOMIC DNA]</scope>
    <source>
        <strain evidence="16 23">AF24-16AC</strain>
        <strain evidence="18 22">AF31-28B-AC</strain>
        <strain evidence="17 21">AM23-23</strain>
        <strain evidence="15 20">OM08-14</strain>
    </source>
</reference>
<evidence type="ECO:0000259" key="13">
    <source>
        <dbReference type="PROSITE" id="PS51656"/>
    </source>
</evidence>
<comment type="cofactor">
    <cofactor evidence="10">
        <name>[4Fe-4S] cluster</name>
        <dbReference type="ChEBI" id="CHEBI:49883"/>
    </cofactor>
    <text evidence="10">Binds 3 [4Fe-4S] clusters.</text>
</comment>
<dbReference type="EMBL" id="QSTF01000013">
    <property type="protein sequence ID" value="RGM40725.1"/>
    <property type="molecule type" value="Genomic_DNA"/>
</dbReference>
<evidence type="ECO:0000313" key="21">
    <source>
        <dbReference type="Proteomes" id="UP000283485"/>
    </source>
</evidence>
<sequence length="322" mass="33237">MSLILVAVISLGAIGLISAVILYVASKKFAVYEDPRIAQVAEVLPQANCGGCGFPGCSGFAAACVKAGSLEGKMCPVGGQPTMEKVASILGLEAAASEPKVAVVRCNGTCANRPKLTQYDGVRSCVVANSTFGGETGCTFGCLGCGDCVSACQFDAIHMNPETGLPEVDESKCTACGACSKACPRNIIEIRPKGKNNRRVYVQCVNKDKGAVARKACAAACIGCGKCVKVCPFEAITLENNLAYIDPAKCKSCRKCEMECPQQAIVAVNFPPRKPKAEAPAAEKPAVEKPATASPVKPEAVKTETVTPAAAPAAEAPKNTEA</sequence>
<feature type="binding site" evidence="10">
    <location>
        <position position="145"/>
    </location>
    <ligand>
        <name>[4Fe-4S] cluster</name>
        <dbReference type="ChEBI" id="CHEBI:49883"/>
        <label>2</label>
    </ligand>
</feature>
<feature type="domain" description="4Fe-4S ferredoxin-type" evidence="12">
    <location>
        <begin position="243"/>
        <end position="270"/>
    </location>
</feature>
<dbReference type="Gene3D" id="1.10.15.40">
    <property type="entry name" value="Electron transport complex subunit B, putative Fe-S cluster"/>
    <property type="match status" value="1"/>
</dbReference>
<feature type="region of interest" description="Hydrophobic" evidence="10">
    <location>
        <begin position="1"/>
        <end position="26"/>
    </location>
</feature>
<dbReference type="InterPro" id="IPR010207">
    <property type="entry name" value="Elect_transpt_cplx_RnfB/RsxB"/>
</dbReference>
<evidence type="ECO:0000256" key="2">
    <source>
        <dbReference type="ARBA" id="ARBA00022485"/>
    </source>
</evidence>
<feature type="binding site" evidence="10">
    <location>
        <position position="49"/>
    </location>
    <ligand>
        <name>[4Fe-4S] cluster</name>
        <dbReference type="ChEBI" id="CHEBI:49883"/>
        <label>1</label>
    </ligand>
</feature>
<keyword evidence="10" id="KW-1003">Cell membrane</keyword>
<evidence type="ECO:0000313" key="23">
    <source>
        <dbReference type="Proteomes" id="UP000285750"/>
    </source>
</evidence>
<feature type="domain" description="4Fe-4S" evidence="13">
    <location>
        <begin position="32"/>
        <end position="92"/>
    </location>
</feature>
<evidence type="ECO:0000256" key="1">
    <source>
        <dbReference type="ARBA" id="ARBA00022448"/>
    </source>
</evidence>
<dbReference type="Pfam" id="PF04060">
    <property type="entry name" value="FeS"/>
    <property type="match status" value="1"/>
</dbReference>
<dbReference type="Proteomes" id="UP000260780">
    <property type="component" value="Unassembled WGS sequence"/>
</dbReference>
<dbReference type="EC" id="7.-.-.-" evidence="10"/>
<dbReference type="Proteomes" id="UP000285750">
    <property type="component" value="Unassembled WGS sequence"/>
</dbReference>
<protein>
    <recommendedName>
        <fullName evidence="10">Ion-translocating oxidoreductase complex subunit B</fullName>
        <ecNumber evidence="10">7.-.-.-</ecNumber>
    </recommendedName>
    <alternativeName>
        <fullName evidence="10">Rnf electron transport complex subunit B</fullName>
    </alternativeName>
</protein>
<keyword evidence="1 10" id="KW-0813">Transport</keyword>
<dbReference type="InterPro" id="IPR050395">
    <property type="entry name" value="4Fe4S_Ferredoxin_RnfB"/>
</dbReference>
<evidence type="ECO:0000256" key="5">
    <source>
        <dbReference type="ARBA" id="ARBA00022967"/>
    </source>
</evidence>
<feature type="binding site" evidence="10">
    <location>
        <position position="173"/>
    </location>
    <ligand>
        <name>[4Fe-4S] cluster</name>
        <dbReference type="ChEBI" id="CHEBI:49883"/>
        <label>3</label>
    </ligand>
</feature>
<evidence type="ECO:0000313" key="16">
    <source>
        <dbReference type="EMBL" id="RGS03165.1"/>
    </source>
</evidence>
<feature type="binding site" evidence="10">
    <location>
        <position position="75"/>
    </location>
    <ligand>
        <name>[4Fe-4S] cluster</name>
        <dbReference type="ChEBI" id="CHEBI:49883"/>
        <label>1</label>
    </ligand>
</feature>
<evidence type="ECO:0000313" key="18">
    <source>
        <dbReference type="EMBL" id="RHM99945.1"/>
    </source>
</evidence>
<evidence type="ECO:0000313" key="14">
    <source>
        <dbReference type="EMBL" id="OKZ12146.1"/>
    </source>
</evidence>
<feature type="binding site" evidence="10">
    <location>
        <position position="57"/>
    </location>
    <ligand>
        <name>[4Fe-4S] cluster</name>
        <dbReference type="ChEBI" id="CHEBI:49883"/>
        <label>1</label>
    </ligand>
</feature>
<feature type="domain" description="4Fe-4S ferredoxin-type" evidence="12">
    <location>
        <begin position="164"/>
        <end position="193"/>
    </location>
</feature>
<comment type="subunit">
    <text evidence="10">The complex is composed of six subunits: RnfA, RnfB, RnfC, RnfD, RnfE and RnfG.</text>
</comment>
<evidence type="ECO:0000256" key="7">
    <source>
        <dbReference type="ARBA" id="ARBA00023004"/>
    </source>
</evidence>
<dbReference type="PANTHER" id="PTHR43560">
    <property type="entry name" value="ION-TRANSLOCATING OXIDOREDUCTASE COMPLEX SUBUNIT B"/>
    <property type="match status" value="1"/>
</dbReference>
<keyword evidence="7 10" id="KW-0408">Iron</keyword>
<dbReference type="EMBL" id="QRUY01000047">
    <property type="protein sequence ID" value="RGS03165.1"/>
    <property type="molecule type" value="Genomic_DNA"/>
</dbReference>
<keyword evidence="3 10" id="KW-0479">Metal-binding</keyword>
<dbReference type="STRING" id="310297.BHV76_02665"/>
<feature type="region of interest" description="Disordered" evidence="11">
    <location>
        <begin position="272"/>
        <end position="322"/>
    </location>
</feature>
<evidence type="ECO:0000259" key="12">
    <source>
        <dbReference type="PROSITE" id="PS51379"/>
    </source>
</evidence>
<comment type="similarity">
    <text evidence="10">Belongs to the 4Fe4S bacterial-type ferredoxin family. RnfB subfamily.</text>
</comment>
<organism evidence="15 20">
    <name type="scientific">Phocaeicola plebeius</name>
    <dbReference type="NCBI Taxonomy" id="310297"/>
    <lineage>
        <taxon>Bacteria</taxon>
        <taxon>Pseudomonadati</taxon>
        <taxon>Bacteroidota</taxon>
        <taxon>Bacteroidia</taxon>
        <taxon>Bacteroidales</taxon>
        <taxon>Bacteroidaceae</taxon>
        <taxon>Phocaeicola</taxon>
    </lineage>
</organism>
<dbReference type="GO" id="GO:0009055">
    <property type="term" value="F:electron transfer activity"/>
    <property type="evidence" value="ECO:0007669"/>
    <property type="project" value="InterPro"/>
</dbReference>
<dbReference type="Proteomes" id="UP000285109">
    <property type="component" value="Unassembled WGS sequence"/>
</dbReference>
<dbReference type="InterPro" id="IPR017896">
    <property type="entry name" value="4Fe4S_Fe-S-bd"/>
</dbReference>
<evidence type="ECO:0000256" key="6">
    <source>
        <dbReference type="ARBA" id="ARBA00022982"/>
    </source>
</evidence>
<dbReference type="Gene3D" id="3.30.70.20">
    <property type="match status" value="3"/>
</dbReference>
<feature type="binding site" evidence="10">
    <location>
        <position position="138"/>
    </location>
    <ligand>
        <name>[4Fe-4S] cluster</name>
        <dbReference type="ChEBI" id="CHEBI:49883"/>
        <label>2</label>
    </ligand>
</feature>
<evidence type="ECO:0000313" key="19">
    <source>
        <dbReference type="Proteomes" id="UP000186685"/>
    </source>
</evidence>
<dbReference type="AlphaFoldDB" id="A0A1Q6GM23"/>
<dbReference type="Proteomes" id="UP000283485">
    <property type="component" value="Unassembled WGS sequence"/>
</dbReference>
<dbReference type="PANTHER" id="PTHR43560:SF1">
    <property type="entry name" value="ION-TRANSLOCATING OXIDOREDUCTASE COMPLEX SUBUNIT B"/>
    <property type="match status" value="1"/>
</dbReference>
<evidence type="ECO:0000256" key="9">
    <source>
        <dbReference type="ARBA" id="ARBA00023136"/>
    </source>
</evidence>
<dbReference type="GO" id="GO:0005886">
    <property type="term" value="C:plasma membrane"/>
    <property type="evidence" value="ECO:0007669"/>
    <property type="project" value="UniProtKB-SubCell"/>
</dbReference>
<feature type="binding site" evidence="10">
    <location>
        <position position="142"/>
    </location>
    <ligand>
        <name>[4Fe-4S] cluster</name>
        <dbReference type="ChEBI" id="CHEBI:49883"/>
        <label>2</label>
    </ligand>
</feature>
<dbReference type="EMBL" id="MNQR01000009">
    <property type="protein sequence ID" value="OKZ12146.1"/>
    <property type="molecule type" value="Genomic_DNA"/>
</dbReference>
<evidence type="ECO:0000256" key="4">
    <source>
        <dbReference type="ARBA" id="ARBA00022737"/>
    </source>
</evidence>
<feature type="compositionally biased region" description="Low complexity" evidence="11">
    <location>
        <begin position="303"/>
        <end position="322"/>
    </location>
</feature>
<evidence type="ECO:0000313" key="20">
    <source>
        <dbReference type="Proteomes" id="UP000260780"/>
    </source>
</evidence>
<comment type="function">
    <text evidence="10">Part of a membrane-bound complex that couples electron transfer with translocation of ions across the membrane.</text>
</comment>
<feature type="binding site" evidence="10">
    <location>
        <position position="176"/>
    </location>
    <ligand>
        <name>[4Fe-4S] cluster</name>
        <dbReference type="ChEBI" id="CHEBI:49883"/>
        <label>3</label>
    </ligand>
</feature>
<evidence type="ECO:0000313" key="22">
    <source>
        <dbReference type="Proteomes" id="UP000285109"/>
    </source>
</evidence>
<accession>A0A1Q6GM23</accession>
<dbReference type="CDD" id="cd10549">
    <property type="entry name" value="MtMvhB_like"/>
    <property type="match status" value="1"/>
</dbReference>
<keyword evidence="6 10" id="KW-0249">Electron transport</keyword>
<dbReference type="EMBL" id="QRHQ01000002">
    <property type="protein sequence ID" value="RHF93029.1"/>
    <property type="molecule type" value="Genomic_DNA"/>
</dbReference>
<feature type="domain" description="4Fe-4S ferredoxin-type" evidence="12">
    <location>
        <begin position="142"/>
        <end position="162"/>
    </location>
</feature>
<evidence type="ECO:0000256" key="11">
    <source>
        <dbReference type="SAM" id="MobiDB-lite"/>
    </source>
</evidence>
<keyword evidence="8 10" id="KW-0411">Iron-sulfur</keyword>
<proteinExistence type="inferred from homology"/>
<evidence type="ECO:0000256" key="10">
    <source>
        <dbReference type="HAMAP-Rule" id="MF_00463"/>
    </source>
</evidence>
<feature type="compositionally biased region" description="Low complexity" evidence="11">
    <location>
        <begin position="278"/>
        <end position="291"/>
    </location>
</feature>
<comment type="caution">
    <text evidence="15">The sequence shown here is derived from an EMBL/GenBank/DDBJ whole genome shotgun (WGS) entry which is preliminary data.</text>
</comment>
<reference evidence="14 19" key="1">
    <citation type="journal article" date="2016" name="Nat. Biotechnol.">
        <title>Measurement of bacterial replication rates in microbial communities.</title>
        <authorList>
            <person name="Brown C.T."/>
            <person name="Olm M.R."/>
            <person name="Thomas B.C."/>
            <person name="Banfield J.F."/>
        </authorList>
    </citation>
    <scope>NUCLEOTIDE SEQUENCE [LARGE SCALE GENOMIC DNA]</scope>
    <source>
        <strain evidence="14">45_130</strain>
    </source>
</reference>
<dbReference type="GO" id="GO:0051539">
    <property type="term" value="F:4 iron, 4 sulfur cluster binding"/>
    <property type="evidence" value="ECO:0007669"/>
    <property type="project" value="UniProtKB-UniRule"/>
</dbReference>
<dbReference type="SUPFAM" id="SSF54862">
    <property type="entry name" value="4Fe-4S ferredoxins"/>
    <property type="match status" value="2"/>
</dbReference>
<keyword evidence="2 10" id="KW-0004">4Fe-4S</keyword>
<dbReference type="PROSITE" id="PS00198">
    <property type="entry name" value="4FE4S_FER_1"/>
    <property type="match status" value="3"/>
</dbReference>
<gene>
    <name evidence="10" type="primary">rnfB</name>
    <name evidence="14" type="ORF">BHV76_02665</name>
    <name evidence="17" type="ORF">DW653_02370</name>
    <name evidence="16" type="ORF">DWY14_15105</name>
    <name evidence="18" type="ORF">DWZ34_02350</name>
    <name evidence="15" type="ORF">DXC17_07185</name>
</gene>
<feature type="binding site" evidence="10">
    <location>
        <position position="183"/>
    </location>
    <ligand>
        <name>[4Fe-4S] cluster</name>
        <dbReference type="ChEBI" id="CHEBI:49883"/>
        <label>2</label>
    </ligand>
</feature>
<dbReference type="NCBIfam" id="NF005504">
    <property type="entry name" value="PRK07118.1-3"/>
    <property type="match status" value="1"/>
</dbReference>
<evidence type="ECO:0000313" key="15">
    <source>
        <dbReference type="EMBL" id="RGM40725.1"/>
    </source>
</evidence>
<dbReference type="GO" id="GO:0046872">
    <property type="term" value="F:metal ion binding"/>
    <property type="evidence" value="ECO:0007669"/>
    <property type="project" value="UniProtKB-KW"/>
</dbReference>
<dbReference type="InterPro" id="IPR007202">
    <property type="entry name" value="4Fe-4S_dom"/>
</dbReference>
<feature type="binding site" evidence="10">
    <location>
        <position position="148"/>
    </location>
    <ligand>
        <name>[4Fe-4S] cluster</name>
        <dbReference type="ChEBI" id="CHEBI:49883"/>
        <label>2</label>
    </ligand>
</feature>
<keyword evidence="4 10" id="KW-0677">Repeat</keyword>
<evidence type="ECO:0000256" key="3">
    <source>
        <dbReference type="ARBA" id="ARBA00022723"/>
    </source>
</evidence>
<dbReference type="RefSeq" id="WP_117747773.1">
    <property type="nucleotide sequence ID" value="NZ_CATVWJ010000051.1"/>
</dbReference>
<dbReference type="InterPro" id="IPR017900">
    <property type="entry name" value="4Fe4S_Fe_S_CS"/>
</dbReference>
<comment type="subcellular location">
    <subcellularLocation>
        <location evidence="10">Cell membrane</location>
    </subcellularLocation>
</comment>
<name>A0A1Q6GM23_9BACT</name>
<dbReference type="PROSITE" id="PS51656">
    <property type="entry name" value="4FE4S"/>
    <property type="match status" value="1"/>
</dbReference>
<feature type="binding site" evidence="10">
    <location>
        <position position="152"/>
    </location>
    <ligand>
        <name>[4Fe-4S] cluster</name>
        <dbReference type="ChEBI" id="CHEBI:49883"/>
        <label>3</label>
    </ligand>
</feature>
<dbReference type="EMBL" id="QRQK01000003">
    <property type="protein sequence ID" value="RHM99945.1"/>
    <property type="molecule type" value="Genomic_DNA"/>
</dbReference>
<dbReference type="NCBIfam" id="TIGR01944">
    <property type="entry name" value="rnfB"/>
    <property type="match status" value="1"/>
</dbReference>
<dbReference type="PROSITE" id="PS51379">
    <property type="entry name" value="4FE4S_FER_2"/>
    <property type="match status" value="4"/>
</dbReference>
<evidence type="ECO:0000256" key="8">
    <source>
        <dbReference type="ARBA" id="ARBA00023014"/>
    </source>
</evidence>
<dbReference type="HAMAP" id="MF_00463">
    <property type="entry name" value="RsxB_RnfB"/>
    <property type="match status" value="1"/>
</dbReference>
<dbReference type="Pfam" id="PF12838">
    <property type="entry name" value="Fer4_7"/>
    <property type="match status" value="2"/>
</dbReference>
<dbReference type="Proteomes" id="UP000186685">
    <property type="component" value="Unassembled WGS sequence"/>
</dbReference>
<feature type="binding site" evidence="10">
    <location>
        <position position="52"/>
    </location>
    <ligand>
        <name>[4Fe-4S] cluster</name>
        <dbReference type="ChEBI" id="CHEBI:49883"/>
        <label>1</label>
    </ligand>
</feature>
<feature type="binding site" evidence="10">
    <location>
        <position position="179"/>
    </location>
    <ligand>
        <name>[4Fe-4S] cluster</name>
        <dbReference type="ChEBI" id="CHEBI:49883"/>
        <label>3</label>
    </ligand>
</feature>
<keyword evidence="9 10" id="KW-0472">Membrane</keyword>
<evidence type="ECO:0000313" key="17">
    <source>
        <dbReference type="EMBL" id="RHF93029.1"/>
    </source>
</evidence>